<accession>A0A8T0H0E7</accession>
<gene>
    <name evidence="1" type="ORF">KC19_8G061200</name>
</gene>
<dbReference type="EMBL" id="CM026429">
    <property type="protein sequence ID" value="KAG0563814.1"/>
    <property type="molecule type" value="Genomic_DNA"/>
</dbReference>
<proteinExistence type="predicted"/>
<name>A0A8T0H0E7_CERPU</name>
<sequence>RRERKKRIPRNASSVALSCPRPKLSYSTARKHTRLIVSSFELVRSLTFTTLCMSSTSFARRCEQMLIGMPLFRIQLC</sequence>
<evidence type="ECO:0000313" key="2">
    <source>
        <dbReference type="Proteomes" id="UP000822688"/>
    </source>
</evidence>
<protein>
    <submittedName>
        <fullName evidence="1">Uncharacterized protein</fullName>
    </submittedName>
</protein>
<dbReference type="AlphaFoldDB" id="A0A8T0H0E7"/>
<feature type="non-terminal residue" evidence="1">
    <location>
        <position position="1"/>
    </location>
</feature>
<organism evidence="1 2">
    <name type="scientific">Ceratodon purpureus</name>
    <name type="common">Fire moss</name>
    <name type="synonym">Dicranum purpureum</name>
    <dbReference type="NCBI Taxonomy" id="3225"/>
    <lineage>
        <taxon>Eukaryota</taxon>
        <taxon>Viridiplantae</taxon>
        <taxon>Streptophyta</taxon>
        <taxon>Embryophyta</taxon>
        <taxon>Bryophyta</taxon>
        <taxon>Bryophytina</taxon>
        <taxon>Bryopsida</taxon>
        <taxon>Dicranidae</taxon>
        <taxon>Pseudoditrichales</taxon>
        <taxon>Ditrichaceae</taxon>
        <taxon>Ceratodon</taxon>
    </lineage>
</organism>
<reference evidence="1" key="1">
    <citation type="submission" date="2020-06" db="EMBL/GenBank/DDBJ databases">
        <title>WGS assembly of Ceratodon purpureus strain R40.</title>
        <authorList>
            <person name="Carey S.B."/>
            <person name="Jenkins J."/>
            <person name="Shu S."/>
            <person name="Lovell J.T."/>
            <person name="Sreedasyam A."/>
            <person name="Maumus F."/>
            <person name="Tiley G.P."/>
            <person name="Fernandez-Pozo N."/>
            <person name="Barry K."/>
            <person name="Chen C."/>
            <person name="Wang M."/>
            <person name="Lipzen A."/>
            <person name="Daum C."/>
            <person name="Saski C.A."/>
            <person name="Payton A.C."/>
            <person name="Mcbreen J.C."/>
            <person name="Conrad R.E."/>
            <person name="Kollar L.M."/>
            <person name="Olsson S."/>
            <person name="Huttunen S."/>
            <person name="Landis J.B."/>
            <person name="Wickett N.J."/>
            <person name="Johnson M.G."/>
            <person name="Rensing S.A."/>
            <person name="Grimwood J."/>
            <person name="Schmutz J."/>
            <person name="Mcdaniel S.F."/>
        </authorList>
    </citation>
    <scope>NUCLEOTIDE SEQUENCE</scope>
    <source>
        <strain evidence="1">R40</strain>
    </source>
</reference>
<evidence type="ECO:0000313" key="1">
    <source>
        <dbReference type="EMBL" id="KAG0563814.1"/>
    </source>
</evidence>
<comment type="caution">
    <text evidence="1">The sequence shown here is derived from an EMBL/GenBank/DDBJ whole genome shotgun (WGS) entry which is preliminary data.</text>
</comment>
<keyword evidence="2" id="KW-1185">Reference proteome</keyword>
<dbReference type="Proteomes" id="UP000822688">
    <property type="component" value="Chromosome 8"/>
</dbReference>